<accession>A0AAV4T1G6</accession>
<dbReference type="AlphaFoldDB" id="A0AAV4T1G6"/>
<reference evidence="1 2" key="1">
    <citation type="submission" date="2021-06" db="EMBL/GenBank/DDBJ databases">
        <title>Caerostris extrusa draft genome.</title>
        <authorList>
            <person name="Kono N."/>
            <person name="Arakawa K."/>
        </authorList>
    </citation>
    <scope>NUCLEOTIDE SEQUENCE [LARGE SCALE GENOMIC DNA]</scope>
</reference>
<organism evidence="1 2">
    <name type="scientific">Caerostris extrusa</name>
    <name type="common">Bark spider</name>
    <name type="synonym">Caerostris bankana</name>
    <dbReference type="NCBI Taxonomy" id="172846"/>
    <lineage>
        <taxon>Eukaryota</taxon>
        <taxon>Metazoa</taxon>
        <taxon>Ecdysozoa</taxon>
        <taxon>Arthropoda</taxon>
        <taxon>Chelicerata</taxon>
        <taxon>Arachnida</taxon>
        <taxon>Araneae</taxon>
        <taxon>Araneomorphae</taxon>
        <taxon>Entelegynae</taxon>
        <taxon>Araneoidea</taxon>
        <taxon>Araneidae</taxon>
        <taxon>Caerostris</taxon>
    </lineage>
</organism>
<proteinExistence type="predicted"/>
<sequence>MLEKSLTYTMNRSEATVELPLPAVNCEISVQPGEARNKQLREMLCREDLLLQIDVRDPLSMVMKISTARRSQTDLPTSLGRTQEKYAYELFSPLLFLLAGKEAEIVLIPLETEDLSLKSLTSSLEEEATKKEEMASLTHYCLWRQLEPQEKKKKELLQKSRLEYFPRLHWISVTNQRNSDKQNFNCLPCDETNLRTGMFYGLEVLEKKKKRW</sequence>
<evidence type="ECO:0000313" key="2">
    <source>
        <dbReference type="Proteomes" id="UP001054945"/>
    </source>
</evidence>
<dbReference type="EMBL" id="BPLR01010530">
    <property type="protein sequence ID" value="GIY39925.1"/>
    <property type="molecule type" value="Genomic_DNA"/>
</dbReference>
<evidence type="ECO:0000313" key="1">
    <source>
        <dbReference type="EMBL" id="GIY39925.1"/>
    </source>
</evidence>
<comment type="caution">
    <text evidence="1">The sequence shown here is derived from an EMBL/GenBank/DDBJ whole genome shotgun (WGS) entry which is preliminary data.</text>
</comment>
<gene>
    <name evidence="1" type="ORF">CEXT_567801</name>
</gene>
<protein>
    <submittedName>
        <fullName evidence="1">Uncharacterized protein</fullName>
    </submittedName>
</protein>
<name>A0AAV4T1G6_CAEEX</name>
<dbReference type="Proteomes" id="UP001054945">
    <property type="component" value="Unassembled WGS sequence"/>
</dbReference>
<keyword evidence="2" id="KW-1185">Reference proteome</keyword>